<reference evidence="1" key="1">
    <citation type="journal article" date="2014" name="Int. J. Syst. Evol. Microbiol.">
        <title>Complete genome of a new Firmicutes species belonging to the dominant human colonic microbiota ('Ruminococcus bicirculans') reveals two chromosomes and a selective capacity to utilize plant glucans.</title>
        <authorList>
            <consortium name="NISC Comparative Sequencing Program"/>
            <person name="Wegmann U."/>
            <person name="Louis P."/>
            <person name="Goesmann A."/>
            <person name="Henrissat B."/>
            <person name="Duncan S.H."/>
            <person name="Flint H.J."/>
        </authorList>
    </citation>
    <scope>NUCLEOTIDE SEQUENCE</scope>
    <source>
        <strain evidence="1">CECT 8869</strain>
    </source>
</reference>
<evidence type="ECO:0000313" key="2">
    <source>
        <dbReference type="Proteomes" id="UP001168579"/>
    </source>
</evidence>
<name>A0ABT8RNA2_9FLAO</name>
<sequence>MILIFRCTYFLYPKGIPKAPPISIYIPEATILPSKATRGQNEFFHMSKNMHVYGNRLGLNHIGTTYTILFT</sequence>
<gene>
    <name evidence="1" type="ORF">Q2T41_06385</name>
</gene>
<organism evidence="1 2">
    <name type="scientific">Maribacter confluentis</name>
    <dbReference type="NCBI Taxonomy" id="1656093"/>
    <lineage>
        <taxon>Bacteria</taxon>
        <taxon>Pseudomonadati</taxon>
        <taxon>Bacteroidota</taxon>
        <taxon>Flavobacteriia</taxon>
        <taxon>Flavobacteriales</taxon>
        <taxon>Flavobacteriaceae</taxon>
        <taxon>Maribacter</taxon>
    </lineage>
</organism>
<dbReference type="RefSeq" id="WP_304435395.1">
    <property type="nucleotide sequence ID" value="NZ_JAUKUC010000001.1"/>
</dbReference>
<accession>A0ABT8RNA2</accession>
<comment type="caution">
    <text evidence="1">The sequence shown here is derived from an EMBL/GenBank/DDBJ whole genome shotgun (WGS) entry which is preliminary data.</text>
</comment>
<dbReference type="EMBL" id="JAUKUC010000001">
    <property type="protein sequence ID" value="MDO1512280.1"/>
    <property type="molecule type" value="Genomic_DNA"/>
</dbReference>
<protein>
    <submittedName>
        <fullName evidence="1">Uncharacterized protein</fullName>
    </submittedName>
</protein>
<evidence type="ECO:0000313" key="1">
    <source>
        <dbReference type="EMBL" id="MDO1512280.1"/>
    </source>
</evidence>
<reference evidence="1" key="2">
    <citation type="submission" date="2023-06" db="EMBL/GenBank/DDBJ databases">
        <authorList>
            <person name="Lucena T."/>
            <person name="Sun Q."/>
        </authorList>
    </citation>
    <scope>NUCLEOTIDE SEQUENCE</scope>
    <source>
        <strain evidence="1">CECT 8869</strain>
    </source>
</reference>
<keyword evidence="2" id="KW-1185">Reference proteome</keyword>
<proteinExistence type="predicted"/>
<dbReference type="Proteomes" id="UP001168579">
    <property type="component" value="Unassembled WGS sequence"/>
</dbReference>